<gene>
    <name evidence="7" type="ORF">RZO31_13590</name>
</gene>
<dbReference type="PANTHER" id="PTHR10381">
    <property type="entry name" value="ATP-DEPENDENT CLP PROTEASE PROTEOLYTIC SUBUNIT"/>
    <property type="match status" value="1"/>
</dbReference>
<evidence type="ECO:0000256" key="2">
    <source>
        <dbReference type="ARBA" id="ARBA00022490"/>
    </source>
</evidence>
<comment type="caution">
    <text evidence="7">The sequence shown here is derived from an EMBL/GenBank/DDBJ whole genome shotgun (WGS) entry which is preliminary data.</text>
</comment>
<evidence type="ECO:0000256" key="4">
    <source>
        <dbReference type="ARBA" id="ARBA00022801"/>
    </source>
</evidence>
<dbReference type="RefSeq" id="WP_317059492.1">
    <property type="nucleotide sequence ID" value="NZ_JASGWY010000007.1"/>
</dbReference>
<dbReference type="PRINTS" id="PR00127">
    <property type="entry name" value="CLPPROTEASEP"/>
</dbReference>
<accession>A0AAE4NT42</accession>
<evidence type="ECO:0000256" key="1">
    <source>
        <dbReference type="ARBA" id="ARBA00007039"/>
    </source>
</evidence>
<evidence type="ECO:0000256" key="6">
    <source>
        <dbReference type="RuleBase" id="RU003567"/>
    </source>
</evidence>
<dbReference type="CDD" id="cd07016">
    <property type="entry name" value="S14_ClpP_1"/>
    <property type="match status" value="1"/>
</dbReference>
<evidence type="ECO:0000313" key="7">
    <source>
        <dbReference type="EMBL" id="MDV2633880.1"/>
    </source>
</evidence>
<dbReference type="Proteomes" id="UP001186047">
    <property type="component" value="Unassembled WGS sequence"/>
</dbReference>
<protein>
    <recommendedName>
        <fullName evidence="6">ATP-dependent Clp protease proteolytic subunit</fullName>
    </recommendedName>
</protein>
<reference evidence="7" key="1">
    <citation type="submission" date="2023-10" db="EMBL/GenBank/DDBJ databases">
        <title>Production of high quality cheese from raw caw milk (raw cheese).</title>
        <authorList>
            <person name="Samouris G."/>
        </authorList>
    </citation>
    <scope>NUCLEOTIDE SEQUENCE</scope>
    <source>
        <strain evidence="7">M17-3</strain>
    </source>
</reference>
<sequence length="253" mass="27804">MLELRLNGPVVDDDDTFVYEWLGSPYISPKAVLDFLKNAGNQDISLAINSKGGSVFAGSEIYDAIKKYEGHVEVVVVGIAASISSIIAMAGDTIKMSPLGQIMIHNASAENQGDYRQMDKFAGILFDTSESMARVYAQKTGLTVEEMMDLMNQESYFTAEKAVEIGLADEVLYSEKLEFSMIASAGDNISKNKIAEFKAIMTQQNSLSNQQNSLTIEAVEKVVSKIIDEKLSDKTIKSQLQPENKPGLENYIF</sequence>
<dbReference type="AlphaFoldDB" id="A0AAE4NT42"/>
<comment type="similarity">
    <text evidence="1 6">Belongs to the peptidase S14 family.</text>
</comment>
<dbReference type="NCBIfam" id="NF045542">
    <property type="entry name" value="Clp_rel_HeadMat"/>
    <property type="match status" value="1"/>
</dbReference>
<keyword evidence="4 7" id="KW-0378">Hydrolase</keyword>
<keyword evidence="3 7" id="KW-0645">Protease</keyword>
<dbReference type="InterPro" id="IPR029045">
    <property type="entry name" value="ClpP/crotonase-like_dom_sf"/>
</dbReference>
<evidence type="ECO:0000256" key="3">
    <source>
        <dbReference type="ARBA" id="ARBA00022670"/>
    </source>
</evidence>
<name>A0AAE4NT42_9LACT</name>
<dbReference type="GO" id="GO:0051117">
    <property type="term" value="F:ATPase binding"/>
    <property type="evidence" value="ECO:0007669"/>
    <property type="project" value="TreeGrafter"/>
</dbReference>
<dbReference type="EMBL" id="JAWHVL010000040">
    <property type="protein sequence ID" value="MDV2633880.1"/>
    <property type="molecule type" value="Genomic_DNA"/>
</dbReference>
<evidence type="ECO:0000313" key="8">
    <source>
        <dbReference type="Proteomes" id="UP001186047"/>
    </source>
</evidence>
<keyword evidence="2" id="KW-0963">Cytoplasm</keyword>
<dbReference type="Pfam" id="PF00574">
    <property type="entry name" value="CLP_protease"/>
    <property type="match status" value="1"/>
</dbReference>
<proteinExistence type="inferred from homology"/>
<organism evidence="7 8">
    <name type="scientific">Lactococcus lactis</name>
    <dbReference type="NCBI Taxonomy" id="1358"/>
    <lineage>
        <taxon>Bacteria</taxon>
        <taxon>Bacillati</taxon>
        <taxon>Bacillota</taxon>
        <taxon>Bacilli</taxon>
        <taxon>Lactobacillales</taxon>
        <taxon>Streptococcaceae</taxon>
        <taxon>Lactococcus</taxon>
    </lineage>
</organism>
<evidence type="ECO:0000256" key="5">
    <source>
        <dbReference type="ARBA" id="ARBA00022825"/>
    </source>
</evidence>
<dbReference type="InterPro" id="IPR023562">
    <property type="entry name" value="ClpP/TepA"/>
</dbReference>
<dbReference type="GO" id="GO:0006515">
    <property type="term" value="P:protein quality control for misfolded or incompletely synthesized proteins"/>
    <property type="evidence" value="ECO:0007669"/>
    <property type="project" value="TreeGrafter"/>
</dbReference>
<dbReference type="GO" id="GO:0009368">
    <property type="term" value="C:endopeptidase Clp complex"/>
    <property type="evidence" value="ECO:0007669"/>
    <property type="project" value="TreeGrafter"/>
</dbReference>
<dbReference type="GO" id="GO:0004176">
    <property type="term" value="F:ATP-dependent peptidase activity"/>
    <property type="evidence" value="ECO:0007669"/>
    <property type="project" value="InterPro"/>
</dbReference>
<dbReference type="GO" id="GO:0004252">
    <property type="term" value="F:serine-type endopeptidase activity"/>
    <property type="evidence" value="ECO:0007669"/>
    <property type="project" value="InterPro"/>
</dbReference>
<dbReference type="InterPro" id="IPR001907">
    <property type="entry name" value="ClpP"/>
</dbReference>
<dbReference type="PANTHER" id="PTHR10381:SF70">
    <property type="entry name" value="ATP-DEPENDENT CLP PROTEASE PROTEOLYTIC SUBUNIT"/>
    <property type="match status" value="1"/>
</dbReference>
<keyword evidence="5" id="KW-0720">Serine protease</keyword>
<dbReference type="Gene3D" id="3.90.226.10">
    <property type="entry name" value="2-enoyl-CoA Hydratase, Chain A, domain 1"/>
    <property type="match status" value="1"/>
</dbReference>
<dbReference type="SUPFAM" id="SSF52096">
    <property type="entry name" value="ClpP/crotonase"/>
    <property type="match status" value="1"/>
</dbReference>